<dbReference type="InterPro" id="IPR002763">
    <property type="entry name" value="DUF72"/>
</dbReference>
<protein>
    <recommendedName>
        <fullName evidence="3">DUF72 domain-containing protein</fullName>
    </recommendedName>
</protein>
<proteinExistence type="predicted"/>
<dbReference type="PANTHER" id="PTHR30348">
    <property type="entry name" value="UNCHARACTERIZED PROTEIN YECE"/>
    <property type="match status" value="1"/>
</dbReference>
<dbReference type="Gene3D" id="3.20.20.410">
    <property type="entry name" value="Protein of unknown function UPF0759"/>
    <property type="match status" value="1"/>
</dbReference>
<dbReference type="Proteomes" id="UP000003856">
    <property type="component" value="Unassembled WGS sequence"/>
</dbReference>
<sequence>MEHPAPFPFVPLVGTASWTDKTLLDSGKFYPESVKTPEARLRFYASQFNLVEVDTSYYAIPSVTTVQHWAERTPAGFVFNVKAFSLFTGQWTSTDVLPRDIKQALGAGRRMVYKEMDAQLREELWKRFAACLVPLQVNGKLGLVHFQFSPKVSRHKAVIEHIEHCLQHLPGHTLSIEFRHPSWWENDAVTADTLAMLRSLGLVHTIVDGPQGTPHSVPAIWEATHPDHALLRLHGRNAVAYGRPAKSAAERFDYAYTSEELQALAKQFDRIARSVKYAHALFNNCMEDKAQLNAKEFLEALKICLQQQSGHS</sequence>
<organism evidence="1 2">
    <name type="scientific">Acidovorax delafieldii 2AN</name>
    <dbReference type="NCBI Taxonomy" id="573060"/>
    <lineage>
        <taxon>Bacteria</taxon>
        <taxon>Pseudomonadati</taxon>
        <taxon>Pseudomonadota</taxon>
        <taxon>Betaproteobacteria</taxon>
        <taxon>Burkholderiales</taxon>
        <taxon>Comamonadaceae</taxon>
        <taxon>Acidovorax</taxon>
    </lineage>
</organism>
<dbReference type="OrthoDB" id="9780310at2"/>
<comment type="caution">
    <text evidence="1">The sequence shown here is derived from an EMBL/GenBank/DDBJ whole genome shotgun (WGS) entry which is preliminary data.</text>
</comment>
<dbReference type="EMBL" id="ACQT01000004">
    <property type="protein sequence ID" value="EER62108.1"/>
    <property type="molecule type" value="Genomic_DNA"/>
</dbReference>
<dbReference type="Pfam" id="PF01904">
    <property type="entry name" value="DUF72"/>
    <property type="match status" value="1"/>
</dbReference>
<dbReference type="PATRIC" id="fig|573060.9.peg.4899"/>
<reference evidence="1 2" key="1">
    <citation type="submission" date="2009-05" db="EMBL/GenBank/DDBJ databases">
        <title>The draft genome of Acidovorax delafieldii 2AN.</title>
        <authorList>
            <consortium name="US DOE Joint Genome Institute (JGI-PGF)"/>
            <person name="Lucas S."/>
            <person name="Copeland A."/>
            <person name="Lapidus A."/>
            <person name="Glavina del Rio T."/>
            <person name="Tice H."/>
            <person name="Bruce D."/>
            <person name="Goodwin L."/>
            <person name="Pitluck S."/>
            <person name="Larimer F."/>
            <person name="Land M.L."/>
            <person name="Hauser L."/>
            <person name="Shelobolina E.S."/>
            <person name="Picardal F."/>
            <person name="Roden E."/>
            <person name="Emerson D."/>
        </authorList>
    </citation>
    <scope>NUCLEOTIDE SEQUENCE [LARGE SCALE GENOMIC DNA]</scope>
    <source>
        <strain evidence="1 2">2AN</strain>
    </source>
</reference>
<dbReference type="RefSeq" id="WP_005793034.1">
    <property type="nucleotide sequence ID" value="NZ_ACQT01000004.1"/>
</dbReference>
<accession>C5T0F5</accession>
<dbReference type="AlphaFoldDB" id="C5T0F5"/>
<dbReference type="PANTHER" id="PTHR30348:SF13">
    <property type="entry name" value="UPF0759 PROTEIN YUNF"/>
    <property type="match status" value="1"/>
</dbReference>
<evidence type="ECO:0000313" key="2">
    <source>
        <dbReference type="Proteomes" id="UP000003856"/>
    </source>
</evidence>
<dbReference type="SUPFAM" id="SSF117396">
    <property type="entry name" value="TM1631-like"/>
    <property type="match status" value="1"/>
</dbReference>
<dbReference type="InterPro" id="IPR036520">
    <property type="entry name" value="UPF0759_sf"/>
</dbReference>
<evidence type="ECO:0008006" key="3">
    <source>
        <dbReference type="Google" id="ProtNLM"/>
    </source>
</evidence>
<gene>
    <name evidence="1" type="ORF">AcdelDRAFT_0385</name>
</gene>
<evidence type="ECO:0000313" key="1">
    <source>
        <dbReference type="EMBL" id="EER62108.1"/>
    </source>
</evidence>
<keyword evidence="2" id="KW-1185">Reference proteome</keyword>
<name>C5T0F5_ACIDE</name>